<organism evidence="1 2">
    <name type="scientific">Niastella yeongjuensis</name>
    <dbReference type="NCBI Taxonomy" id="354355"/>
    <lineage>
        <taxon>Bacteria</taxon>
        <taxon>Pseudomonadati</taxon>
        <taxon>Bacteroidota</taxon>
        <taxon>Chitinophagia</taxon>
        <taxon>Chitinophagales</taxon>
        <taxon>Chitinophagaceae</taxon>
        <taxon>Niastella</taxon>
    </lineage>
</organism>
<name>A0A1V9EJ53_9BACT</name>
<reference evidence="2" key="1">
    <citation type="submission" date="2016-04" db="EMBL/GenBank/DDBJ databases">
        <authorList>
            <person name="Chen L."/>
            <person name="Zhuang W."/>
            <person name="Wang G."/>
        </authorList>
    </citation>
    <scope>NUCLEOTIDE SEQUENCE [LARGE SCALE GENOMIC DNA]</scope>
    <source>
        <strain evidence="2">17621</strain>
    </source>
</reference>
<evidence type="ECO:0000313" key="1">
    <source>
        <dbReference type="EMBL" id="OQP46159.1"/>
    </source>
</evidence>
<evidence type="ECO:0000313" key="2">
    <source>
        <dbReference type="Proteomes" id="UP000192610"/>
    </source>
</evidence>
<keyword evidence="2" id="KW-1185">Reference proteome</keyword>
<protein>
    <submittedName>
        <fullName evidence="1">Uncharacterized protein</fullName>
    </submittedName>
</protein>
<proteinExistence type="predicted"/>
<dbReference type="Proteomes" id="UP000192610">
    <property type="component" value="Unassembled WGS sequence"/>
</dbReference>
<sequence length="59" mass="7029">MQFFVPFLYYLLFKIRGSVIKQSSVPKRDRFGGIFFKLLWVIESEWLKGAVKSVPKCWN</sequence>
<comment type="caution">
    <text evidence="1">The sequence shown here is derived from an EMBL/GenBank/DDBJ whole genome shotgun (WGS) entry which is preliminary data.</text>
</comment>
<dbReference type="EMBL" id="LVXG01000025">
    <property type="protein sequence ID" value="OQP46159.1"/>
    <property type="molecule type" value="Genomic_DNA"/>
</dbReference>
<accession>A0A1V9EJ53</accession>
<dbReference type="AlphaFoldDB" id="A0A1V9EJ53"/>
<gene>
    <name evidence="1" type="ORF">A4H97_31800</name>
</gene>